<dbReference type="SUPFAM" id="SSF48452">
    <property type="entry name" value="TPR-like"/>
    <property type="match status" value="1"/>
</dbReference>
<feature type="non-terminal residue" evidence="1">
    <location>
        <position position="1"/>
    </location>
</feature>
<comment type="caution">
    <text evidence="1">The sequence shown here is derived from an EMBL/GenBank/DDBJ whole genome shotgun (WGS) entry which is preliminary data.</text>
</comment>
<evidence type="ECO:0008006" key="2">
    <source>
        <dbReference type="Google" id="ProtNLM"/>
    </source>
</evidence>
<dbReference type="Gene3D" id="1.25.40.10">
    <property type="entry name" value="Tetratricopeptide repeat domain"/>
    <property type="match status" value="1"/>
</dbReference>
<name>X1JJI0_9ZZZZ</name>
<evidence type="ECO:0000313" key="1">
    <source>
        <dbReference type="EMBL" id="GAH78439.1"/>
    </source>
</evidence>
<dbReference type="InterPro" id="IPR011990">
    <property type="entry name" value="TPR-like_helical_dom_sf"/>
</dbReference>
<gene>
    <name evidence="1" type="ORF">S03H2_57062</name>
</gene>
<organism evidence="1">
    <name type="scientific">marine sediment metagenome</name>
    <dbReference type="NCBI Taxonomy" id="412755"/>
    <lineage>
        <taxon>unclassified sequences</taxon>
        <taxon>metagenomes</taxon>
        <taxon>ecological metagenomes</taxon>
    </lineage>
</organism>
<reference evidence="1" key="1">
    <citation type="journal article" date="2014" name="Front. Microbiol.">
        <title>High frequency of phylogenetically diverse reductive dehalogenase-homologous genes in deep subseafloor sedimentary metagenomes.</title>
        <authorList>
            <person name="Kawai M."/>
            <person name="Futagami T."/>
            <person name="Toyoda A."/>
            <person name="Takaki Y."/>
            <person name="Nishi S."/>
            <person name="Hori S."/>
            <person name="Arai W."/>
            <person name="Tsubouchi T."/>
            <person name="Morono Y."/>
            <person name="Uchiyama I."/>
            <person name="Ito T."/>
            <person name="Fujiyama A."/>
            <person name="Inagaki F."/>
            <person name="Takami H."/>
        </authorList>
    </citation>
    <scope>NUCLEOTIDE SEQUENCE</scope>
    <source>
        <strain evidence="1">Expedition CK06-06</strain>
    </source>
</reference>
<dbReference type="EMBL" id="BARU01036553">
    <property type="protein sequence ID" value="GAH78439.1"/>
    <property type="molecule type" value="Genomic_DNA"/>
</dbReference>
<proteinExistence type="predicted"/>
<sequence length="142" mass="16677">SPIPMYHWGFVKGAKDRAEKLAYYRGLNQKQIKANPKDCRPYYNLAMHFLEEDGNKEKGLELLHKSIELNPSFYQPRRELGIFHLREAREEFYQGLQILPRTHPFYSFQNKAVQWISTFLGEGRESLPAQIKLPAAEPEKIK</sequence>
<protein>
    <recommendedName>
        <fullName evidence="2">Tetratricopeptide repeat protein</fullName>
    </recommendedName>
</protein>
<accession>X1JJI0</accession>
<dbReference type="AlphaFoldDB" id="X1JJI0"/>